<evidence type="ECO:0000313" key="1">
    <source>
        <dbReference type="EMBL" id="KRZ49670.1"/>
    </source>
</evidence>
<reference evidence="1 2" key="1">
    <citation type="submission" date="2015-05" db="EMBL/GenBank/DDBJ databases">
        <title>Evolution of Trichinella species and genotypes.</title>
        <authorList>
            <person name="Korhonen P.K."/>
            <person name="Edoardo P."/>
            <person name="Giuseppe L.R."/>
            <person name="Gasser R.B."/>
        </authorList>
    </citation>
    <scope>NUCLEOTIDE SEQUENCE [LARGE SCALE GENOMIC DNA]</scope>
    <source>
        <strain evidence="1">ISS10</strain>
    </source>
</reference>
<dbReference type="AlphaFoldDB" id="A0A0V1KRE6"/>
<gene>
    <name evidence="1" type="ORF">T02_8049</name>
</gene>
<dbReference type="Proteomes" id="UP000054721">
    <property type="component" value="Unassembled WGS sequence"/>
</dbReference>
<sequence>MVVESVVSIFGGWQMLEHVLLAFTFFNFESVPRLSFNCVIMRYDILHAQKLQNFKNNRCERETWKFLKIFITND</sequence>
<accession>A0A0V1KRE6</accession>
<proteinExistence type="predicted"/>
<keyword evidence="2" id="KW-1185">Reference proteome</keyword>
<protein>
    <submittedName>
        <fullName evidence="1">Uncharacterized protein</fullName>
    </submittedName>
</protein>
<comment type="caution">
    <text evidence="1">The sequence shown here is derived from an EMBL/GenBank/DDBJ whole genome shotgun (WGS) entry which is preliminary data.</text>
</comment>
<dbReference type="EMBL" id="JYDW01000299">
    <property type="protein sequence ID" value="KRZ49670.1"/>
    <property type="molecule type" value="Genomic_DNA"/>
</dbReference>
<organism evidence="1 2">
    <name type="scientific">Trichinella nativa</name>
    <dbReference type="NCBI Taxonomy" id="6335"/>
    <lineage>
        <taxon>Eukaryota</taxon>
        <taxon>Metazoa</taxon>
        <taxon>Ecdysozoa</taxon>
        <taxon>Nematoda</taxon>
        <taxon>Enoplea</taxon>
        <taxon>Dorylaimia</taxon>
        <taxon>Trichinellida</taxon>
        <taxon>Trichinellidae</taxon>
        <taxon>Trichinella</taxon>
    </lineage>
</organism>
<name>A0A0V1KRE6_9BILA</name>
<evidence type="ECO:0000313" key="2">
    <source>
        <dbReference type="Proteomes" id="UP000054721"/>
    </source>
</evidence>